<dbReference type="STRING" id="1648404.CP97_14727"/>
<dbReference type="Proteomes" id="UP000059113">
    <property type="component" value="Chromosome"/>
</dbReference>
<evidence type="ECO:0000313" key="1">
    <source>
        <dbReference type="EMBL" id="ANC50413.1"/>
    </source>
</evidence>
<gene>
    <name evidence="1" type="ORF">CP97_14727</name>
</gene>
<evidence type="ECO:0000313" key="2">
    <source>
        <dbReference type="Proteomes" id="UP000059113"/>
    </source>
</evidence>
<dbReference type="AlphaFoldDB" id="A0A168M1I7"/>
<dbReference type="KEGG" id="ery:CP97_14727"/>
<reference evidence="2" key="2">
    <citation type="submission" date="2015-04" db="EMBL/GenBank/DDBJ databases">
        <title>The complete genome sequence of Erythrobacter sp. s21-N3.</title>
        <authorList>
            <person name="Zhuang L."/>
            <person name="Liu Y."/>
            <person name="Shao Z."/>
        </authorList>
    </citation>
    <scope>NUCLEOTIDE SEQUENCE [LARGE SCALE GENOMIC DNA]</scope>
    <source>
        <strain evidence="2">s21-N3</strain>
    </source>
</reference>
<sequence length="48" mass="5143">MVGVIGGIAYLGTPLWVESQLADPVGAAGLDEAELRSWLVDDMRWNLG</sequence>
<protein>
    <submittedName>
        <fullName evidence="1">Uncharacterized protein</fullName>
    </submittedName>
</protein>
<accession>A0A168M1I7</accession>
<dbReference type="EMBL" id="CP011310">
    <property type="protein sequence ID" value="ANC50413.1"/>
    <property type="molecule type" value="Genomic_DNA"/>
</dbReference>
<dbReference type="RefSeq" id="WP_161485450.1">
    <property type="nucleotide sequence ID" value="NZ_CP011310.1"/>
</dbReference>
<keyword evidence="2" id="KW-1185">Reference proteome</keyword>
<organism evidence="1 2">
    <name type="scientific">Aurantiacibacter atlanticus</name>
    <dbReference type="NCBI Taxonomy" id="1648404"/>
    <lineage>
        <taxon>Bacteria</taxon>
        <taxon>Pseudomonadati</taxon>
        <taxon>Pseudomonadota</taxon>
        <taxon>Alphaproteobacteria</taxon>
        <taxon>Sphingomonadales</taxon>
        <taxon>Erythrobacteraceae</taxon>
        <taxon>Aurantiacibacter</taxon>
    </lineage>
</organism>
<name>A0A168M1I7_9SPHN</name>
<proteinExistence type="predicted"/>
<reference evidence="1 2" key="1">
    <citation type="journal article" date="2015" name="Int. J. Syst. Evol. Microbiol.">
        <title>Erythrobacter atlanticus sp. nov., a bacterium from ocean sediment able to degrade polycyclic aromatic hydrocarbons.</title>
        <authorList>
            <person name="Zhuang L."/>
            <person name="Liu Y."/>
            <person name="Wang L."/>
            <person name="Wang W."/>
            <person name="Shao Z."/>
        </authorList>
    </citation>
    <scope>NUCLEOTIDE SEQUENCE [LARGE SCALE GENOMIC DNA]</scope>
    <source>
        <strain evidence="2">s21-N3</strain>
    </source>
</reference>